<dbReference type="PANTHER" id="PTHR12714:SF9">
    <property type="entry name" value="PROTEIN-S-ISOPRENYLCYSTEINE O-METHYLTRANSFERASE"/>
    <property type="match status" value="1"/>
</dbReference>
<dbReference type="EMBL" id="BARV01029230">
    <property type="protein sequence ID" value="GAI42613.1"/>
    <property type="molecule type" value="Genomic_DNA"/>
</dbReference>
<gene>
    <name evidence="6" type="ORF">S06H3_46652</name>
</gene>
<sequence length="97" mass="11269">LSIVFGEIREEPSVIGKGVFGIVRHPIYLGAILFYFGLLVITFSIIATGIWVLIIAFYYFNSKHEEKLLLDKFGKDYEEYKKEVPMLIPRMRRRGTP</sequence>
<dbReference type="AlphaFoldDB" id="X1NG91"/>
<proteinExistence type="predicted"/>
<evidence type="ECO:0000313" key="6">
    <source>
        <dbReference type="EMBL" id="GAI42613.1"/>
    </source>
</evidence>
<evidence type="ECO:0000256" key="2">
    <source>
        <dbReference type="ARBA" id="ARBA00022692"/>
    </source>
</evidence>
<name>X1NG91_9ZZZZ</name>
<organism evidence="6">
    <name type="scientific">marine sediment metagenome</name>
    <dbReference type="NCBI Taxonomy" id="412755"/>
    <lineage>
        <taxon>unclassified sequences</taxon>
        <taxon>metagenomes</taxon>
        <taxon>ecological metagenomes</taxon>
    </lineage>
</organism>
<accession>X1NG91</accession>
<feature type="transmembrane region" description="Helical" evidence="5">
    <location>
        <begin position="27"/>
        <end position="60"/>
    </location>
</feature>
<keyword evidence="4 5" id="KW-0472">Membrane</keyword>
<evidence type="ECO:0000256" key="1">
    <source>
        <dbReference type="ARBA" id="ARBA00004127"/>
    </source>
</evidence>
<evidence type="ECO:0000256" key="3">
    <source>
        <dbReference type="ARBA" id="ARBA00022989"/>
    </source>
</evidence>
<comment type="caution">
    <text evidence="6">The sequence shown here is derived from an EMBL/GenBank/DDBJ whole genome shotgun (WGS) entry which is preliminary data.</text>
</comment>
<evidence type="ECO:0008006" key="7">
    <source>
        <dbReference type="Google" id="ProtNLM"/>
    </source>
</evidence>
<reference evidence="6" key="1">
    <citation type="journal article" date="2014" name="Front. Microbiol.">
        <title>High frequency of phylogenetically diverse reductive dehalogenase-homologous genes in deep subseafloor sedimentary metagenomes.</title>
        <authorList>
            <person name="Kawai M."/>
            <person name="Futagami T."/>
            <person name="Toyoda A."/>
            <person name="Takaki Y."/>
            <person name="Nishi S."/>
            <person name="Hori S."/>
            <person name="Arai W."/>
            <person name="Tsubouchi T."/>
            <person name="Morono Y."/>
            <person name="Uchiyama I."/>
            <person name="Ito T."/>
            <person name="Fujiyama A."/>
            <person name="Inagaki F."/>
            <person name="Takami H."/>
        </authorList>
    </citation>
    <scope>NUCLEOTIDE SEQUENCE</scope>
    <source>
        <strain evidence="6">Expedition CK06-06</strain>
    </source>
</reference>
<dbReference type="PANTHER" id="PTHR12714">
    <property type="entry name" value="PROTEIN-S ISOPRENYLCYSTEINE O-METHYLTRANSFERASE"/>
    <property type="match status" value="1"/>
</dbReference>
<comment type="subcellular location">
    <subcellularLocation>
        <location evidence="1">Endomembrane system</location>
        <topology evidence="1">Multi-pass membrane protein</topology>
    </subcellularLocation>
</comment>
<dbReference type="GO" id="GO:0016740">
    <property type="term" value="F:transferase activity"/>
    <property type="evidence" value="ECO:0007669"/>
    <property type="project" value="UniProtKB-ARBA"/>
</dbReference>
<protein>
    <recommendedName>
        <fullName evidence="7">Steroid 5-alpha reductase C-terminal domain-containing protein</fullName>
    </recommendedName>
</protein>
<feature type="non-terminal residue" evidence="6">
    <location>
        <position position="1"/>
    </location>
</feature>
<dbReference type="InterPro" id="IPR007318">
    <property type="entry name" value="Phopholipid_MeTrfase"/>
</dbReference>
<evidence type="ECO:0000256" key="5">
    <source>
        <dbReference type="SAM" id="Phobius"/>
    </source>
</evidence>
<keyword evidence="2 5" id="KW-0812">Transmembrane</keyword>
<dbReference type="GO" id="GO:0012505">
    <property type="term" value="C:endomembrane system"/>
    <property type="evidence" value="ECO:0007669"/>
    <property type="project" value="UniProtKB-SubCell"/>
</dbReference>
<dbReference type="Gene3D" id="1.20.120.1630">
    <property type="match status" value="1"/>
</dbReference>
<dbReference type="Pfam" id="PF04191">
    <property type="entry name" value="PEMT"/>
    <property type="match status" value="1"/>
</dbReference>
<keyword evidence="3 5" id="KW-1133">Transmembrane helix</keyword>
<evidence type="ECO:0000256" key="4">
    <source>
        <dbReference type="ARBA" id="ARBA00023136"/>
    </source>
</evidence>